<organism evidence="7 8">
    <name type="scientific">Serendipita indica (strain DSM 11827)</name>
    <name type="common">Root endophyte fungus</name>
    <name type="synonym">Piriformospora indica</name>
    <dbReference type="NCBI Taxonomy" id="1109443"/>
    <lineage>
        <taxon>Eukaryota</taxon>
        <taxon>Fungi</taxon>
        <taxon>Dikarya</taxon>
        <taxon>Basidiomycota</taxon>
        <taxon>Agaricomycotina</taxon>
        <taxon>Agaricomycetes</taxon>
        <taxon>Sebacinales</taxon>
        <taxon>Serendipitaceae</taxon>
        <taxon>Serendipita</taxon>
    </lineage>
</organism>
<reference evidence="7 8" key="1">
    <citation type="journal article" date="2011" name="PLoS Pathog.">
        <title>Endophytic Life Strategies Decoded by Genome and Transcriptome Analyses of the Mutualistic Root Symbiont Piriformospora indica.</title>
        <authorList>
            <person name="Zuccaro A."/>
            <person name="Lahrmann U."/>
            <person name="Guldener U."/>
            <person name="Langen G."/>
            <person name="Pfiffi S."/>
            <person name="Biedenkopf D."/>
            <person name="Wong P."/>
            <person name="Samans B."/>
            <person name="Grimm C."/>
            <person name="Basiewicz M."/>
            <person name="Murat C."/>
            <person name="Martin F."/>
            <person name="Kogel K.H."/>
        </authorList>
    </citation>
    <scope>NUCLEOTIDE SEQUENCE [LARGE SCALE GENOMIC DNA]</scope>
    <source>
        <strain evidence="7 8">DSM 11827</strain>
    </source>
</reference>
<proteinExistence type="inferred from homology"/>
<evidence type="ECO:0000313" key="7">
    <source>
        <dbReference type="EMBL" id="CCA74860.1"/>
    </source>
</evidence>
<evidence type="ECO:0000256" key="5">
    <source>
        <dbReference type="SAM" id="MobiDB-lite"/>
    </source>
</evidence>
<dbReference type="GO" id="GO:0000724">
    <property type="term" value="P:double-strand break repair via homologous recombination"/>
    <property type="evidence" value="ECO:0007669"/>
    <property type="project" value="TreeGrafter"/>
</dbReference>
<evidence type="ECO:0000256" key="3">
    <source>
        <dbReference type="ARBA" id="ARBA00023125"/>
    </source>
</evidence>
<dbReference type="InterPro" id="IPR036388">
    <property type="entry name" value="WH-like_DNA-bd_sf"/>
</dbReference>
<dbReference type="GO" id="GO:0005662">
    <property type="term" value="C:DNA replication factor A complex"/>
    <property type="evidence" value="ECO:0007669"/>
    <property type="project" value="TreeGrafter"/>
</dbReference>
<evidence type="ECO:0000256" key="4">
    <source>
        <dbReference type="ARBA" id="ARBA00023242"/>
    </source>
</evidence>
<evidence type="ECO:0000256" key="1">
    <source>
        <dbReference type="ARBA" id="ARBA00004123"/>
    </source>
</evidence>
<evidence type="ECO:0000313" key="8">
    <source>
        <dbReference type="Proteomes" id="UP000007148"/>
    </source>
</evidence>
<accession>G4TU63</accession>
<sequence>MSFGSQGPYYSGGGGGFLSNNSPGGYASQGSPHGAGTERKQTQSLRPLSIRQVLLAEQGSHTETDYTLDGVTLSMISIVGQIINHTSQTTSDVYKINDGSAEIEARHWNDSKGTDSMDMESDESPLLNKFVKITGTIRTFQERRHINAIIVRALDDPMEAYFHYTEAIAMAMLAKFGPPNGSGSSLGAPMTGGASASDYSRQGTSRQTNEVDSMYAHLAVLDRGIIRFIKDNPPTSEGYHVRQIIKAVKPLVNEETSKTGEDPADAFAAAIQRLIEEGLLFSTLDEHHYNLC</sequence>
<dbReference type="Gene3D" id="2.40.50.140">
    <property type="entry name" value="Nucleic acid-binding proteins"/>
    <property type="match status" value="1"/>
</dbReference>
<keyword evidence="4" id="KW-0539">Nucleus</keyword>
<dbReference type="AlphaFoldDB" id="G4TU63"/>
<dbReference type="GO" id="GO:0006260">
    <property type="term" value="P:DNA replication"/>
    <property type="evidence" value="ECO:0007669"/>
    <property type="project" value="TreeGrafter"/>
</dbReference>
<dbReference type="SUPFAM" id="SSF50249">
    <property type="entry name" value="Nucleic acid-binding proteins"/>
    <property type="match status" value="1"/>
</dbReference>
<dbReference type="InterPro" id="IPR040260">
    <property type="entry name" value="RFA2-like"/>
</dbReference>
<dbReference type="GO" id="GO:0000781">
    <property type="term" value="C:chromosome, telomeric region"/>
    <property type="evidence" value="ECO:0007669"/>
    <property type="project" value="TreeGrafter"/>
</dbReference>
<dbReference type="OMA" id="TFHFIDC"/>
<feature type="region of interest" description="Disordered" evidence="5">
    <location>
        <begin position="21"/>
        <end position="46"/>
    </location>
</feature>
<protein>
    <submittedName>
        <fullName evidence="7">Related to RFA2-DNA replication factor A, 36 kDa subunit</fullName>
    </submittedName>
</protein>
<dbReference type="InterPro" id="IPR014892">
    <property type="entry name" value="RPA_C"/>
</dbReference>
<dbReference type="OrthoDB" id="25571at2759"/>
<gene>
    <name evidence="7" type="ORF">PIIN_08830</name>
</gene>
<dbReference type="STRING" id="1109443.G4TU63"/>
<name>G4TU63_SERID</name>
<feature type="compositionally biased region" description="Polar residues" evidence="5">
    <location>
        <begin position="197"/>
        <end position="207"/>
    </location>
</feature>
<keyword evidence="3" id="KW-0238">DNA-binding</keyword>
<dbReference type="GO" id="GO:0035861">
    <property type="term" value="C:site of double-strand break"/>
    <property type="evidence" value="ECO:0007669"/>
    <property type="project" value="TreeGrafter"/>
</dbReference>
<dbReference type="InParanoid" id="G4TU63"/>
<dbReference type="InterPro" id="IPR012340">
    <property type="entry name" value="NA-bd_OB-fold"/>
</dbReference>
<dbReference type="Gene3D" id="1.10.10.10">
    <property type="entry name" value="Winged helix-like DNA-binding domain superfamily/Winged helix DNA-binding domain"/>
    <property type="match status" value="1"/>
</dbReference>
<dbReference type="EMBL" id="CAFZ01000364">
    <property type="protein sequence ID" value="CCA74860.1"/>
    <property type="molecule type" value="Genomic_DNA"/>
</dbReference>
<feature type="region of interest" description="Disordered" evidence="5">
    <location>
        <begin position="184"/>
        <end position="207"/>
    </location>
</feature>
<evidence type="ECO:0000256" key="2">
    <source>
        <dbReference type="ARBA" id="ARBA00007815"/>
    </source>
</evidence>
<comment type="similarity">
    <text evidence="2">Belongs to the replication factor A protein 2 family.</text>
</comment>
<dbReference type="PANTHER" id="PTHR13989:SF16">
    <property type="entry name" value="REPLICATION PROTEIN A2"/>
    <property type="match status" value="1"/>
</dbReference>
<keyword evidence="8" id="KW-1185">Reference proteome</keyword>
<dbReference type="GO" id="GO:0003697">
    <property type="term" value="F:single-stranded DNA binding"/>
    <property type="evidence" value="ECO:0007669"/>
    <property type="project" value="TreeGrafter"/>
</dbReference>
<dbReference type="Pfam" id="PF08784">
    <property type="entry name" value="RPA_C"/>
    <property type="match status" value="1"/>
</dbReference>
<dbReference type="PANTHER" id="PTHR13989">
    <property type="entry name" value="REPLICATION PROTEIN A-RELATED"/>
    <property type="match status" value="1"/>
</dbReference>
<feature type="domain" description="Replication protein A C-terminal" evidence="6">
    <location>
        <begin position="181"/>
        <end position="287"/>
    </location>
</feature>
<comment type="subcellular location">
    <subcellularLocation>
        <location evidence="1">Nucleus</location>
    </subcellularLocation>
</comment>
<dbReference type="eggNOG" id="KOG3108">
    <property type="taxonomic scope" value="Eukaryota"/>
</dbReference>
<dbReference type="CDD" id="cd04478">
    <property type="entry name" value="RPA2_DBD_D"/>
    <property type="match status" value="1"/>
</dbReference>
<dbReference type="FunCoup" id="G4TU63">
    <property type="interactions" value="460"/>
</dbReference>
<evidence type="ECO:0000259" key="6">
    <source>
        <dbReference type="Pfam" id="PF08784"/>
    </source>
</evidence>
<dbReference type="Proteomes" id="UP000007148">
    <property type="component" value="Unassembled WGS sequence"/>
</dbReference>
<dbReference type="GO" id="GO:0006289">
    <property type="term" value="P:nucleotide-excision repair"/>
    <property type="evidence" value="ECO:0007669"/>
    <property type="project" value="TreeGrafter"/>
</dbReference>
<comment type="caution">
    <text evidence="7">The sequence shown here is derived from an EMBL/GenBank/DDBJ whole genome shotgun (WGS) entry which is preliminary data.</text>
</comment>
<dbReference type="HOGENOM" id="CLU_051033_0_1_1"/>